<dbReference type="PROSITE" id="PS00801">
    <property type="entry name" value="TRANSKETOLASE_1"/>
    <property type="match status" value="1"/>
</dbReference>
<sequence length="625" mass="67235">MSQYHCPDAQTVQKLRDIANKLRIHSIQATDASKSGHPTSCCSAAEVMSVLFFHTMRYTTKEPKNPNNDRFVLSKGHAAPILYAAWAEAGLFPESELLKLRKIDSDLEGHPTPRLNFVDVATGSLGQGLSCAAGMAYTGKYFDKSDYRVFCLIGDGESAEGSIWEAMAFASHYKLDNLVAIFDVNRLGQSEPTALQHDLEVYKARAEAFGWSTHVVDGHSVEELTKTFWNATQVKGKPTCIVAKTFKGQGVPGVADVENWHGKPLGAKSEAAIKAIKENIVNGGPHGIVPTEPSLSLKPINKSVQLASPPAYKLGDNVATRLAYGTGLVKIGKSNDKVVAMDGDTKNSTFAQKFKDAFPDRFIECFIAEQNLVGVAIGCACRDRTIPFVSTFACFLSRAFDQIRMGAISQTNANFSGSHCGVSIGEDGPSQMALEDLSMFRSIPGSTVFYPSDAVSTERAVELAANTEGVCFIRTSRPNVPVIYNNDEPFEVGKAKIVRQSNNDQVTIVASCVTLFEATKAAESLAASGVNIRIIDPFTIKPIDAATIIASAQQTGGRIITVEDHYAEGGIGSAVSCAVSEHRNIVVKRLFVPEVPRSGQCGELLEKYGISAACISKAVQSMLSS</sequence>
<evidence type="ECO:0000256" key="10">
    <source>
        <dbReference type="ARBA" id="ARBA00022679"/>
    </source>
</evidence>
<evidence type="ECO:0000256" key="1">
    <source>
        <dbReference type="ARBA" id="ARBA00001913"/>
    </source>
</evidence>
<evidence type="ECO:0000256" key="4">
    <source>
        <dbReference type="ARBA" id="ARBA00001946"/>
    </source>
</evidence>
<dbReference type="PROSITE" id="PS00802">
    <property type="entry name" value="TRANSKETOLASE_2"/>
    <property type="match status" value="1"/>
</dbReference>
<dbReference type="InterPro" id="IPR005475">
    <property type="entry name" value="Transketolase-like_Pyr-bd"/>
</dbReference>
<dbReference type="EMBL" id="JAWDGP010006574">
    <property type="protein sequence ID" value="KAK3738800.1"/>
    <property type="molecule type" value="Genomic_DNA"/>
</dbReference>
<comment type="caution">
    <text evidence="16">The sequence shown here is derived from an EMBL/GenBank/DDBJ whole genome shotgun (WGS) entry which is preliminary data.</text>
</comment>
<evidence type="ECO:0000256" key="7">
    <source>
        <dbReference type="ARBA" id="ARBA00011738"/>
    </source>
</evidence>
<dbReference type="FunFam" id="3.40.50.970:FF:000033">
    <property type="entry name" value="Transketolase isoform 1"/>
    <property type="match status" value="1"/>
</dbReference>
<dbReference type="InterPro" id="IPR020826">
    <property type="entry name" value="Transketolase_BS"/>
</dbReference>
<dbReference type="PANTHER" id="PTHR43195">
    <property type="entry name" value="TRANSKETOLASE"/>
    <property type="match status" value="1"/>
</dbReference>
<evidence type="ECO:0000256" key="12">
    <source>
        <dbReference type="ARBA" id="ARBA00022837"/>
    </source>
</evidence>
<protein>
    <recommendedName>
        <fullName evidence="9">Transketolase</fullName>
        <ecNumber evidence="8">2.2.1.1</ecNumber>
    </recommendedName>
</protein>
<dbReference type="InterPro" id="IPR005474">
    <property type="entry name" value="Transketolase_N"/>
</dbReference>
<dbReference type="CDD" id="cd02012">
    <property type="entry name" value="TPP_TK"/>
    <property type="match status" value="1"/>
</dbReference>
<accession>A0AAE1CVI5</accession>
<dbReference type="GO" id="GO:0046872">
    <property type="term" value="F:metal ion binding"/>
    <property type="evidence" value="ECO:0007669"/>
    <property type="project" value="UniProtKB-KW"/>
</dbReference>
<evidence type="ECO:0000256" key="11">
    <source>
        <dbReference type="ARBA" id="ARBA00022723"/>
    </source>
</evidence>
<reference evidence="16" key="1">
    <citation type="journal article" date="2023" name="G3 (Bethesda)">
        <title>A reference genome for the long-term kleptoplast-retaining sea slug Elysia crispata morphotype clarki.</title>
        <authorList>
            <person name="Eastman K.E."/>
            <person name="Pendleton A.L."/>
            <person name="Shaikh M.A."/>
            <person name="Suttiyut T."/>
            <person name="Ogas R."/>
            <person name="Tomko P."/>
            <person name="Gavelis G."/>
            <person name="Widhalm J.R."/>
            <person name="Wisecaver J.H."/>
        </authorList>
    </citation>
    <scope>NUCLEOTIDE SEQUENCE</scope>
    <source>
        <strain evidence="16">ECLA1</strain>
    </source>
</reference>
<feature type="domain" description="Transketolase-like pyrimidine-binding" evidence="15">
    <location>
        <begin position="318"/>
        <end position="482"/>
    </location>
</feature>
<dbReference type="InterPro" id="IPR051424">
    <property type="entry name" value="Transketolase-like"/>
</dbReference>
<dbReference type="InterPro" id="IPR009014">
    <property type="entry name" value="Transketo_C/PFOR_II"/>
</dbReference>
<evidence type="ECO:0000256" key="14">
    <source>
        <dbReference type="ARBA" id="ARBA00023052"/>
    </source>
</evidence>
<dbReference type="Gene3D" id="3.40.50.970">
    <property type="match status" value="2"/>
</dbReference>
<keyword evidence="11" id="KW-0479">Metal-binding</keyword>
<gene>
    <name evidence="16" type="ORF">RRG08_035680</name>
</gene>
<evidence type="ECO:0000256" key="5">
    <source>
        <dbReference type="ARBA" id="ARBA00001964"/>
    </source>
</evidence>
<comment type="cofactor">
    <cofactor evidence="5">
        <name>thiamine diphosphate</name>
        <dbReference type="ChEBI" id="CHEBI:58937"/>
    </cofactor>
</comment>
<organism evidence="16 17">
    <name type="scientific">Elysia crispata</name>
    <name type="common">lettuce slug</name>
    <dbReference type="NCBI Taxonomy" id="231223"/>
    <lineage>
        <taxon>Eukaryota</taxon>
        <taxon>Metazoa</taxon>
        <taxon>Spiralia</taxon>
        <taxon>Lophotrochozoa</taxon>
        <taxon>Mollusca</taxon>
        <taxon>Gastropoda</taxon>
        <taxon>Heterobranchia</taxon>
        <taxon>Euthyneura</taxon>
        <taxon>Panpulmonata</taxon>
        <taxon>Sacoglossa</taxon>
        <taxon>Placobranchoidea</taxon>
        <taxon>Plakobranchidae</taxon>
        <taxon>Elysia</taxon>
    </lineage>
</organism>
<comment type="similarity">
    <text evidence="6">Belongs to the transketolase family.</text>
</comment>
<dbReference type="Gene3D" id="3.40.50.920">
    <property type="match status" value="1"/>
</dbReference>
<dbReference type="SMART" id="SM00861">
    <property type="entry name" value="Transket_pyr"/>
    <property type="match status" value="1"/>
</dbReference>
<evidence type="ECO:0000256" key="9">
    <source>
        <dbReference type="ARBA" id="ARBA00016662"/>
    </source>
</evidence>
<dbReference type="GO" id="GO:0005737">
    <property type="term" value="C:cytoplasm"/>
    <property type="evidence" value="ECO:0007669"/>
    <property type="project" value="UniProtKB-ARBA"/>
</dbReference>
<keyword evidence="12" id="KW-0106">Calcium</keyword>
<dbReference type="AlphaFoldDB" id="A0AAE1CVI5"/>
<keyword evidence="10" id="KW-0808">Transferase</keyword>
<evidence type="ECO:0000256" key="6">
    <source>
        <dbReference type="ARBA" id="ARBA00007131"/>
    </source>
</evidence>
<evidence type="ECO:0000256" key="8">
    <source>
        <dbReference type="ARBA" id="ARBA00013152"/>
    </source>
</evidence>
<dbReference type="PANTHER" id="PTHR43195:SF1">
    <property type="entry name" value="FI06132P-RELATED"/>
    <property type="match status" value="1"/>
</dbReference>
<comment type="cofactor">
    <cofactor evidence="2">
        <name>Mn(2+)</name>
        <dbReference type="ChEBI" id="CHEBI:29035"/>
    </cofactor>
</comment>
<dbReference type="InterPro" id="IPR029061">
    <property type="entry name" value="THDP-binding"/>
</dbReference>
<dbReference type="GO" id="GO:0030976">
    <property type="term" value="F:thiamine pyrophosphate binding"/>
    <property type="evidence" value="ECO:0007669"/>
    <property type="project" value="TreeGrafter"/>
</dbReference>
<dbReference type="Pfam" id="PF02780">
    <property type="entry name" value="Transketolase_C"/>
    <property type="match status" value="1"/>
</dbReference>
<evidence type="ECO:0000259" key="15">
    <source>
        <dbReference type="SMART" id="SM00861"/>
    </source>
</evidence>
<comment type="cofactor">
    <cofactor evidence="3">
        <name>Co(2+)</name>
        <dbReference type="ChEBI" id="CHEBI:48828"/>
    </cofactor>
</comment>
<evidence type="ECO:0000256" key="3">
    <source>
        <dbReference type="ARBA" id="ARBA00001941"/>
    </source>
</evidence>
<keyword evidence="13" id="KW-0460">Magnesium</keyword>
<dbReference type="GO" id="GO:0019682">
    <property type="term" value="P:glyceraldehyde-3-phosphate metabolic process"/>
    <property type="evidence" value="ECO:0007669"/>
    <property type="project" value="UniProtKB-ARBA"/>
</dbReference>
<evidence type="ECO:0000313" key="16">
    <source>
        <dbReference type="EMBL" id="KAK3738800.1"/>
    </source>
</evidence>
<keyword evidence="14" id="KW-0786">Thiamine pyrophosphate</keyword>
<proteinExistence type="inferred from homology"/>
<dbReference type="SUPFAM" id="SSF52922">
    <property type="entry name" value="TK C-terminal domain-like"/>
    <property type="match status" value="1"/>
</dbReference>
<comment type="cofactor">
    <cofactor evidence="1">
        <name>Ca(2+)</name>
        <dbReference type="ChEBI" id="CHEBI:29108"/>
    </cofactor>
</comment>
<dbReference type="InterPro" id="IPR049557">
    <property type="entry name" value="Transketolase_CS"/>
</dbReference>
<comment type="subunit">
    <text evidence="7">Homodimer.</text>
</comment>
<dbReference type="NCBIfam" id="NF004559">
    <property type="entry name" value="PRK05899.2-5"/>
    <property type="match status" value="1"/>
</dbReference>
<evidence type="ECO:0000256" key="2">
    <source>
        <dbReference type="ARBA" id="ARBA00001936"/>
    </source>
</evidence>
<evidence type="ECO:0000313" key="17">
    <source>
        <dbReference type="Proteomes" id="UP001283361"/>
    </source>
</evidence>
<dbReference type="Proteomes" id="UP001283361">
    <property type="component" value="Unassembled WGS sequence"/>
</dbReference>
<dbReference type="GO" id="GO:0004802">
    <property type="term" value="F:transketolase activity"/>
    <property type="evidence" value="ECO:0007669"/>
    <property type="project" value="UniProtKB-EC"/>
</dbReference>
<dbReference type="Pfam" id="PF02779">
    <property type="entry name" value="Transket_pyr"/>
    <property type="match status" value="1"/>
</dbReference>
<dbReference type="EC" id="2.2.1.1" evidence="8"/>
<dbReference type="Pfam" id="PF00456">
    <property type="entry name" value="Transketolase_N"/>
    <property type="match status" value="1"/>
</dbReference>
<dbReference type="CDD" id="cd07033">
    <property type="entry name" value="TPP_PYR_DXS_TK_like"/>
    <property type="match status" value="1"/>
</dbReference>
<keyword evidence="17" id="KW-1185">Reference proteome</keyword>
<evidence type="ECO:0000256" key="13">
    <source>
        <dbReference type="ARBA" id="ARBA00022842"/>
    </source>
</evidence>
<dbReference type="InterPro" id="IPR033248">
    <property type="entry name" value="Transketolase_C"/>
</dbReference>
<name>A0AAE1CVI5_9GAST</name>
<comment type="cofactor">
    <cofactor evidence="4">
        <name>Mg(2+)</name>
        <dbReference type="ChEBI" id="CHEBI:18420"/>
    </cofactor>
</comment>
<dbReference type="SUPFAM" id="SSF52518">
    <property type="entry name" value="Thiamin diphosphate-binding fold (THDP-binding)"/>
    <property type="match status" value="2"/>
</dbReference>
<dbReference type="FunFam" id="3.40.50.970:FF:000129">
    <property type="entry name" value="Transketolase"/>
    <property type="match status" value="1"/>
</dbReference>